<feature type="transmembrane region" description="Helical" evidence="2">
    <location>
        <begin position="31"/>
        <end position="52"/>
    </location>
</feature>
<accession>A0AAN5ALE1</accession>
<feature type="transmembrane region" description="Helical" evidence="2">
    <location>
        <begin position="95"/>
        <end position="113"/>
    </location>
</feature>
<dbReference type="Proteomes" id="UP001310022">
    <property type="component" value="Unassembled WGS sequence"/>
</dbReference>
<comment type="function">
    <text evidence="2">NDH-1 shuttles electrons from NADH, via FMN and iron-sulfur (Fe-S) centers, to quinones in the respiratory chain. Couples the redox reaction to proton translocation (for every two electrons transferred, four hydrogen ions are translocated across the cytoplasmic membrane), and thus conserves the redox energy in a proton gradient.</text>
</comment>
<evidence type="ECO:0000256" key="2">
    <source>
        <dbReference type="RuleBase" id="RU004429"/>
    </source>
</evidence>
<evidence type="ECO:0000313" key="3">
    <source>
        <dbReference type="EMBL" id="GJM60778.1"/>
    </source>
</evidence>
<feature type="transmembrane region" description="Helical" evidence="2">
    <location>
        <begin position="6"/>
        <end position="26"/>
    </location>
</feature>
<keyword evidence="2" id="KW-0472">Membrane</keyword>
<dbReference type="InterPro" id="IPR001457">
    <property type="entry name" value="NADH_UbQ/plastoQ_OxRdtase_su6"/>
</dbReference>
<keyword evidence="2" id="KW-0520">NAD</keyword>
<keyword evidence="2" id="KW-0874">Quinone</keyword>
<dbReference type="InterPro" id="IPR042106">
    <property type="entry name" value="Nuo/plastoQ_OxRdtase_6_NuoJ"/>
</dbReference>
<comment type="catalytic activity">
    <reaction evidence="2">
        <text>a quinone + NADH + 5 H(+)(in) = a quinol + NAD(+) + 4 H(+)(out)</text>
        <dbReference type="Rhea" id="RHEA:57888"/>
        <dbReference type="ChEBI" id="CHEBI:15378"/>
        <dbReference type="ChEBI" id="CHEBI:24646"/>
        <dbReference type="ChEBI" id="CHEBI:57540"/>
        <dbReference type="ChEBI" id="CHEBI:57945"/>
        <dbReference type="ChEBI" id="CHEBI:132124"/>
    </reaction>
</comment>
<feature type="transmembrane region" description="Helical" evidence="2">
    <location>
        <begin position="145"/>
        <end position="167"/>
    </location>
</feature>
<comment type="similarity">
    <text evidence="1 2">Belongs to the complex I subunit 6 family.</text>
</comment>
<keyword evidence="4" id="KW-1185">Reference proteome</keyword>
<dbReference type="Gene3D" id="1.20.120.1200">
    <property type="entry name" value="NADH-ubiquinone/plastoquinone oxidoreductase chain 6, subunit NuoJ"/>
    <property type="match status" value="1"/>
</dbReference>
<dbReference type="EC" id="7.1.1.-" evidence="2"/>
<dbReference type="PANTHER" id="PTHR33269:SF17">
    <property type="entry name" value="NADH-UBIQUINONE OXIDOREDUCTASE CHAIN 6"/>
    <property type="match status" value="1"/>
</dbReference>
<keyword evidence="2" id="KW-1003">Cell membrane</keyword>
<keyword evidence="2" id="KW-0812">Transmembrane</keyword>
<sequence length="169" mass="18393">MQAINFYSLIFYGFSALVLVSALNILLTKNVLYAAFSLLVSLFGVAALYVLMGADFIGIAQIMIYIGGILVLMIFGVMLTTKLKGEPILTQNRNVLSSLLVGTGLSTFLGLIFSQFEWANRPWIDQTALAEGSIRKLGIATMTDFLLPFELIAIMLLVALVAGTYLAKK</sequence>
<dbReference type="PANTHER" id="PTHR33269">
    <property type="entry name" value="NADH-UBIQUINONE OXIDOREDUCTASE CHAIN 6"/>
    <property type="match status" value="1"/>
</dbReference>
<organism evidence="3 4">
    <name type="scientific">Persicobacter diffluens</name>
    <dbReference type="NCBI Taxonomy" id="981"/>
    <lineage>
        <taxon>Bacteria</taxon>
        <taxon>Pseudomonadati</taxon>
        <taxon>Bacteroidota</taxon>
        <taxon>Cytophagia</taxon>
        <taxon>Cytophagales</taxon>
        <taxon>Persicobacteraceae</taxon>
        <taxon>Persicobacter</taxon>
    </lineage>
</organism>
<comment type="caution">
    <text evidence="3">The sequence shown here is derived from an EMBL/GenBank/DDBJ whole genome shotgun (WGS) entry which is preliminary data.</text>
</comment>
<evidence type="ECO:0000256" key="1">
    <source>
        <dbReference type="ARBA" id="ARBA00005698"/>
    </source>
</evidence>
<gene>
    <name evidence="3" type="primary">ndhG</name>
    <name evidence="3" type="ORF">PEDI_13300</name>
</gene>
<dbReference type="GO" id="GO:0008137">
    <property type="term" value="F:NADH dehydrogenase (ubiquinone) activity"/>
    <property type="evidence" value="ECO:0007669"/>
    <property type="project" value="UniProtKB-UniRule"/>
</dbReference>
<evidence type="ECO:0000313" key="4">
    <source>
        <dbReference type="Proteomes" id="UP001310022"/>
    </source>
</evidence>
<protein>
    <recommendedName>
        <fullName evidence="2">NADH-quinone oxidoreductase subunit J</fullName>
        <ecNumber evidence="2">7.1.1.-</ecNumber>
    </recommendedName>
</protein>
<name>A0AAN5ALE1_9BACT</name>
<dbReference type="GO" id="GO:0048038">
    <property type="term" value="F:quinone binding"/>
    <property type="evidence" value="ECO:0007669"/>
    <property type="project" value="UniProtKB-UniRule"/>
</dbReference>
<dbReference type="RefSeq" id="WP_053404670.1">
    <property type="nucleotide sequence ID" value="NZ_BQKE01000001.1"/>
</dbReference>
<comment type="subcellular location">
    <subcellularLocation>
        <location evidence="2">Cell membrane</location>
        <topology evidence="2">Multi-pass membrane protein</topology>
    </subcellularLocation>
</comment>
<dbReference type="EMBL" id="BQKE01000001">
    <property type="protein sequence ID" value="GJM60778.1"/>
    <property type="molecule type" value="Genomic_DNA"/>
</dbReference>
<dbReference type="Pfam" id="PF00499">
    <property type="entry name" value="Oxidored_q3"/>
    <property type="match status" value="1"/>
</dbReference>
<keyword evidence="2" id="KW-1133">Transmembrane helix</keyword>
<dbReference type="GO" id="GO:0005886">
    <property type="term" value="C:plasma membrane"/>
    <property type="evidence" value="ECO:0007669"/>
    <property type="project" value="UniProtKB-SubCell"/>
</dbReference>
<proteinExistence type="inferred from homology"/>
<dbReference type="AlphaFoldDB" id="A0AAN5ALE1"/>
<reference evidence="3 4" key="1">
    <citation type="submission" date="2021-12" db="EMBL/GenBank/DDBJ databases">
        <title>Genome sequencing of bacteria with rrn-lacking chromosome and rrn-plasmid.</title>
        <authorList>
            <person name="Anda M."/>
            <person name="Iwasaki W."/>
        </authorList>
    </citation>
    <scope>NUCLEOTIDE SEQUENCE [LARGE SCALE GENOMIC DNA]</scope>
    <source>
        <strain evidence="3 4">NBRC 15940</strain>
    </source>
</reference>
<feature type="transmembrane region" description="Helical" evidence="2">
    <location>
        <begin position="58"/>
        <end position="83"/>
    </location>
</feature>